<keyword evidence="1 3" id="KW-0853">WD repeat</keyword>
<name>A0A516NS15_9NOCA</name>
<accession>A0A516NS15</accession>
<feature type="repeat" description="WD" evidence="3">
    <location>
        <begin position="1181"/>
        <end position="1222"/>
    </location>
</feature>
<gene>
    <name evidence="6" type="ORF">FOH10_26125</name>
</gene>
<dbReference type="InterPro" id="IPR015943">
    <property type="entry name" value="WD40/YVTN_repeat-like_dom_sf"/>
</dbReference>
<sequence>MYEAAGNPTLRRVAAASEARMRAAQGRRGGGVSAQRISDWKAGRNVPARFESLLPVVLTLIDQVRASAAPLPRPLADPKEWQRLWHAATTWNPDDETETACPYPGLTSYSRENRRLFFGRARATAELADLVRTHRDVIVVVGASGAGKSSLLAAGLVPALDDWEITALTPGPHPLTALREALDTLTPTGSAAASNHTVSEPVPEPPTPSEAAPRRLLVVDQFEEVFTTCASESERQEFLDALADRAGHGTTVVALRADFYAHCLSYPVLQEALEQRGYLLGPMRLDELAQAVTGPARAAGLELEPGLEELVITELCGVGEHDHRRGYDPGALPLLSHVMAATWQHREGRKLTVTGYRKAGGVVGSVAATAEDAWRELSEPQRHAAKDILLGLVTVGQDAHDTRRPARRPELLARAVDREDATAALELLSRTRLLTLDADAVTLTHEIVLTAWPRLHAWIDEDRVGYLIRQRLESDAAEWAAQHRDSSLLYRGTRLRHALDNADPPPVGDLAREFLTASEVSRAHSRLRSTRTKAALAVLGVVLLVVGFAAYTQMRLADQQRDEKNFAAVLAEADRQFSLDPSLAAQLSLVARQLRPNDAGVGTRLLRTQDLPLVTVSPAADSLLVKQVRYRPGDSALASLDAAGVLRFWDATEQQRPRPTARTIEQVSGFTFSPDGALMLTTAKTAPARLWDVDGPVAPREVGVLPETTGRILAAEFVGDGRTVAILTPYDLELWDVADAALAVRKSVLPLGTGRYGSTQQLLRYGPGSRILATVNLEEGDQLVRLWDTTGSGRAVPVGEFHGATLTVTDLAFDPTGTVVAVGGYDAVPDTGGHTATVRLWDIGDPAHPRALGPSLDIEDDTVNALAFSPDGRTLAIAGMEGTVLWNVTAAASPIRYPHRLVSNTTSCRYREVSTPCVDGPADIVFAPDGRTLATGVGGRIQTWSLPPARLDGHAGVVAPPLFDASGDRMVSVSADGRIQVWDMRDGQPPAFRGDSRLDGRDFDAALTPDGRTLLVTSFFPPAGYAIDISDPARIGPPVPWRMPDPLYDLALSRDGKIMASGEGERIRLWDLADRFHPVPFDRAIASGNNASSMDFSPDGATLLLQHPPVSVDGDFTIGRWDVSDPARPRYLDDMVRQRAGLSNFASYSPDFRLMATTDSESVQLWDISDLAKPVRIGEPFVAHPLSTRTIDFSADGRTMITSDFRGAIQLWELSDPAHPRRLGEPLVESGQPWLSSLHPSGRFAVATDEDGALRVWDLDIEHAVDRVCAVTGELWTPELWQRYLPQLPYDPPCA</sequence>
<dbReference type="InterPro" id="IPR019775">
    <property type="entry name" value="WD40_repeat_CS"/>
</dbReference>
<dbReference type="PROSITE" id="PS50294">
    <property type="entry name" value="WD_REPEATS_REGION"/>
    <property type="match status" value="1"/>
</dbReference>
<dbReference type="Proteomes" id="UP000317039">
    <property type="component" value="Chromosome"/>
</dbReference>
<dbReference type="InterPro" id="IPR001680">
    <property type="entry name" value="WD40_rpt"/>
</dbReference>
<dbReference type="PANTHER" id="PTHR22847">
    <property type="entry name" value="WD40 REPEAT PROTEIN"/>
    <property type="match status" value="1"/>
</dbReference>
<evidence type="ECO:0000259" key="5">
    <source>
        <dbReference type="Pfam" id="PF20703"/>
    </source>
</evidence>
<dbReference type="SUPFAM" id="SSF50978">
    <property type="entry name" value="WD40 repeat-like"/>
    <property type="match status" value="1"/>
</dbReference>
<evidence type="ECO:0000313" key="6">
    <source>
        <dbReference type="EMBL" id="QDP81682.1"/>
    </source>
</evidence>
<dbReference type="Gene3D" id="2.130.10.10">
    <property type="entry name" value="YVTN repeat-like/Quinoprotein amine dehydrogenase"/>
    <property type="match status" value="4"/>
</dbReference>
<feature type="compositionally biased region" description="Polar residues" evidence="4">
    <location>
        <begin position="187"/>
        <end position="196"/>
    </location>
</feature>
<evidence type="ECO:0000256" key="4">
    <source>
        <dbReference type="SAM" id="MobiDB-lite"/>
    </source>
</evidence>
<dbReference type="Pfam" id="PF20703">
    <property type="entry name" value="nSTAND1"/>
    <property type="match status" value="1"/>
</dbReference>
<protein>
    <recommendedName>
        <fullName evidence="5">Novel STAND NTPase 1 domain-containing protein</fullName>
    </recommendedName>
</protein>
<proteinExistence type="predicted"/>
<dbReference type="PANTHER" id="PTHR22847:SF637">
    <property type="entry name" value="WD REPEAT DOMAIN 5B"/>
    <property type="match status" value="1"/>
</dbReference>
<dbReference type="GeneID" id="80335843"/>
<dbReference type="PROSITE" id="PS00678">
    <property type="entry name" value="WD_REPEATS_1"/>
    <property type="match status" value="1"/>
</dbReference>
<dbReference type="KEGG" id="nod:FOH10_26125"/>
<dbReference type="InterPro" id="IPR049052">
    <property type="entry name" value="nSTAND1"/>
</dbReference>
<dbReference type="EMBL" id="CP041695">
    <property type="protein sequence ID" value="QDP81682.1"/>
    <property type="molecule type" value="Genomic_DNA"/>
</dbReference>
<keyword evidence="2" id="KW-0677">Repeat</keyword>
<feature type="repeat" description="WD" evidence="3">
    <location>
        <begin position="1237"/>
        <end position="1267"/>
    </location>
</feature>
<reference evidence="6 7" key="1">
    <citation type="submission" date="2019-07" db="EMBL/GenBank/DDBJ databases">
        <title>Complete Genome Sequence and Methylome Analysis of Nocardia otitidis-caviarum NEB252.</title>
        <authorList>
            <person name="Fomenkov A."/>
            <person name="Anton B.P."/>
            <person name="Vincze T."/>
            <person name="Roberts R.J."/>
        </authorList>
    </citation>
    <scope>NUCLEOTIDE SEQUENCE [LARGE SCALE GENOMIC DNA]</scope>
    <source>
        <strain evidence="6 7">NEB252</strain>
    </source>
</reference>
<feature type="domain" description="Novel STAND NTPase 1" evidence="5">
    <location>
        <begin position="102"/>
        <end position="486"/>
    </location>
</feature>
<organism evidence="6 7">
    <name type="scientific">Nocardia otitidiscaviarum</name>
    <dbReference type="NCBI Taxonomy" id="1823"/>
    <lineage>
        <taxon>Bacteria</taxon>
        <taxon>Bacillati</taxon>
        <taxon>Actinomycetota</taxon>
        <taxon>Actinomycetes</taxon>
        <taxon>Mycobacteriales</taxon>
        <taxon>Nocardiaceae</taxon>
        <taxon>Nocardia</taxon>
    </lineage>
</organism>
<dbReference type="SUPFAM" id="SSF50998">
    <property type="entry name" value="Quinoprotein alcohol dehydrogenase-like"/>
    <property type="match status" value="1"/>
</dbReference>
<evidence type="ECO:0000256" key="3">
    <source>
        <dbReference type="PROSITE-ProRule" id="PRU00221"/>
    </source>
</evidence>
<feature type="repeat" description="WD" evidence="3">
    <location>
        <begin position="951"/>
        <end position="992"/>
    </location>
</feature>
<dbReference type="PROSITE" id="PS50082">
    <property type="entry name" value="WD_REPEATS_2"/>
    <property type="match status" value="3"/>
</dbReference>
<feature type="region of interest" description="Disordered" evidence="4">
    <location>
        <begin position="187"/>
        <end position="210"/>
    </location>
</feature>
<dbReference type="InterPro" id="IPR011047">
    <property type="entry name" value="Quinoprotein_ADH-like_sf"/>
</dbReference>
<evidence type="ECO:0000313" key="7">
    <source>
        <dbReference type="Proteomes" id="UP000317039"/>
    </source>
</evidence>
<dbReference type="RefSeq" id="WP_143982708.1">
    <property type="nucleotide sequence ID" value="NZ_CP041695.1"/>
</dbReference>
<dbReference type="InterPro" id="IPR036322">
    <property type="entry name" value="WD40_repeat_dom_sf"/>
</dbReference>
<evidence type="ECO:0000256" key="2">
    <source>
        <dbReference type="ARBA" id="ARBA00022737"/>
    </source>
</evidence>
<dbReference type="Pfam" id="PF00400">
    <property type="entry name" value="WD40"/>
    <property type="match status" value="4"/>
</dbReference>
<evidence type="ECO:0000256" key="1">
    <source>
        <dbReference type="ARBA" id="ARBA00022574"/>
    </source>
</evidence>
<dbReference type="SMART" id="SM00320">
    <property type="entry name" value="WD40"/>
    <property type="match status" value="9"/>
</dbReference>